<dbReference type="EMBL" id="LATX01002263">
    <property type="protein sequence ID" value="KTB32054.1"/>
    <property type="molecule type" value="Genomic_DNA"/>
</dbReference>
<proteinExistence type="predicted"/>
<dbReference type="AlphaFoldDB" id="A0A0W0F6T0"/>
<sequence>MPIPKASYCLCAVLNLSITLH</sequence>
<organism evidence="1 2">
    <name type="scientific">Moniliophthora roreri</name>
    <name type="common">Frosty pod rot fungus</name>
    <name type="synonym">Monilia roreri</name>
    <dbReference type="NCBI Taxonomy" id="221103"/>
    <lineage>
        <taxon>Eukaryota</taxon>
        <taxon>Fungi</taxon>
        <taxon>Dikarya</taxon>
        <taxon>Basidiomycota</taxon>
        <taxon>Agaricomycotina</taxon>
        <taxon>Agaricomycetes</taxon>
        <taxon>Agaricomycetidae</taxon>
        <taxon>Agaricales</taxon>
        <taxon>Marasmiineae</taxon>
        <taxon>Marasmiaceae</taxon>
        <taxon>Moniliophthora</taxon>
    </lineage>
</organism>
<accession>A0A0W0F6T0</accession>
<evidence type="ECO:0000313" key="1">
    <source>
        <dbReference type="EMBL" id="KTB32054.1"/>
    </source>
</evidence>
<evidence type="ECO:0000313" key="2">
    <source>
        <dbReference type="Proteomes" id="UP000054988"/>
    </source>
</evidence>
<protein>
    <submittedName>
        <fullName evidence="1">Uncharacterized protein</fullName>
    </submittedName>
</protein>
<gene>
    <name evidence="1" type="ORF">WG66_15370</name>
</gene>
<reference evidence="1 2" key="1">
    <citation type="submission" date="2015-12" db="EMBL/GenBank/DDBJ databases">
        <title>Draft genome sequence of Moniliophthora roreri, the causal agent of frosty pod rot of cacao.</title>
        <authorList>
            <person name="Aime M.C."/>
            <person name="Diaz-Valderrama J.R."/>
            <person name="Kijpornyongpan T."/>
            <person name="Phillips-Mora W."/>
        </authorList>
    </citation>
    <scope>NUCLEOTIDE SEQUENCE [LARGE SCALE GENOMIC DNA]</scope>
    <source>
        <strain evidence="1 2">MCA 2952</strain>
    </source>
</reference>
<dbReference type="Proteomes" id="UP000054988">
    <property type="component" value="Unassembled WGS sequence"/>
</dbReference>
<name>A0A0W0F6T0_MONRR</name>
<comment type="caution">
    <text evidence="1">The sequence shown here is derived from an EMBL/GenBank/DDBJ whole genome shotgun (WGS) entry which is preliminary data.</text>
</comment>